<reference evidence="3 4" key="1">
    <citation type="journal article" date="2022" name="Nat. Ecol. Evol.">
        <title>A masculinizing supergene underlies an exaggerated male reproductive morph in a spider.</title>
        <authorList>
            <person name="Hendrickx F."/>
            <person name="De Corte Z."/>
            <person name="Sonet G."/>
            <person name="Van Belleghem S.M."/>
            <person name="Kostlbacher S."/>
            <person name="Vangestel C."/>
        </authorList>
    </citation>
    <scope>NUCLEOTIDE SEQUENCE [LARGE SCALE GENOMIC DNA]</scope>
    <source>
        <strain evidence="3">W744_W776</strain>
    </source>
</reference>
<evidence type="ECO:0000313" key="4">
    <source>
        <dbReference type="Proteomes" id="UP000827092"/>
    </source>
</evidence>
<name>A0AAV6V8K1_9ARAC</name>
<evidence type="ECO:0008006" key="5">
    <source>
        <dbReference type="Google" id="ProtNLM"/>
    </source>
</evidence>
<comment type="caution">
    <text evidence="3">The sequence shown here is derived from an EMBL/GenBank/DDBJ whole genome shotgun (WGS) entry which is preliminary data.</text>
</comment>
<dbReference type="CDD" id="cd05327">
    <property type="entry name" value="retinol-DH_like_SDR_c_like"/>
    <property type="match status" value="1"/>
</dbReference>
<gene>
    <name evidence="3" type="ORF">JTE90_007724</name>
</gene>
<comment type="similarity">
    <text evidence="2">Belongs to the short-chain dehydrogenases/reductases (SDR) family.</text>
</comment>
<dbReference type="AlphaFoldDB" id="A0AAV6V8K1"/>
<dbReference type="Gene3D" id="3.40.50.720">
    <property type="entry name" value="NAD(P)-binding Rossmann-like Domain"/>
    <property type="match status" value="1"/>
</dbReference>
<protein>
    <recommendedName>
        <fullName evidence="5">Retinol dehydrogenase 13</fullName>
    </recommendedName>
</protein>
<dbReference type="InterPro" id="IPR002347">
    <property type="entry name" value="SDR_fam"/>
</dbReference>
<dbReference type="Proteomes" id="UP000827092">
    <property type="component" value="Unassembled WGS sequence"/>
</dbReference>
<accession>A0AAV6V8K1</accession>
<dbReference type="PRINTS" id="PR00080">
    <property type="entry name" value="SDRFAMILY"/>
</dbReference>
<keyword evidence="1" id="KW-0560">Oxidoreductase</keyword>
<dbReference type="GO" id="GO:0016491">
    <property type="term" value="F:oxidoreductase activity"/>
    <property type="evidence" value="ECO:0007669"/>
    <property type="project" value="UniProtKB-KW"/>
</dbReference>
<sequence length="336" mass="36406">MDICIATAQEISYLIVHHPMYSGLGCLVVAVSLLKFYCRLTLGVCECDQDMTGNTVLITGASAGIGKATAFDMARRGARVLLACRNKGKADKVADEIRHTTGNQNVVVYVMDLCSFDSVRKCAGEVLKAEKRLDVLINNAGITGTTPQEMTEDGCEKIMQSNHLGSFLFTLLLLDLLKKSAPSRIVNVSSAAKNFAKFDVDDLVNKKKLSPMAVYSNTKLANVLFTVELAERLAGTGVTVNALHPGCVATDIFNGKTGAILFFTRVLFWVVAKSSEEGAQTTILLAVDPSLEKTTGKYFVDCKEEKLSKADTDKQVAKRLFEISEKIVGTSLTIKT</sequence>
<dbReference type="EMBL" id="JAFNEN010000149">
    <property type="protein sequence ID" value="KAG8191926.1"/>
    <property type="molecule type" value="Genomic_DNA"/>
</dbReference>
<proteinExistence type="inferred from homology"/>
<dbReference type="Pfam" id="PF00106">
    <property type="entry name" value="adh_short"/>
    <property type="match status" value="1"/>
</dbReference>
<keyword evidence="4" id="KW-1185">Reference proteome</keyword>
<organism evidence="3 4">
    <name type="scientific">Oedothorax gibbosus</name>
    <dbReference type="NCBI Taxonomy" id="931172"/>
    <lineage>
        <taxon>Eukaryota</taxon>
        <taxon>Metazoa</taxon>
        <taxon>Ecdysozoa</taxon>
        <taxon>Arthropoda</taxon>
        <taxon>Chelicerata</taxon>
        <taxon>Arachnida</taxon>
        <taxon>Araneae</taxon>
        <taxon>Araneomorphae</taxon>
        <taxon>Entelegynae</taxon>
        <taxon>Araneoidea</taxon>
        <taxon>Linyphiidae</taxon>
        <taxon>Erigoninae</taxon>
        <taxon>Oedothorax</taxon>
    </lineage>
</organism>
<dbReference type="InterPro" id="IPR036291">
    <property type="entry name" value="NAD(P)-bd_dom_sf"/>
</dbReference>
<evidence type="ECO:0000256" key="2">
    <source>
        <dbReference type="RuleBase" id="RU000363"/>
    </source>
</evidence>
<evidence type="ECO:0000256" key="1">
    <source>
        <dbReference type="ARBA" id="ARBA00023002"/>
    </source>
</evidence>
<dbReference type="PANTHER" id="PTHR43157:SF31">
    <property type="entry name" value="PHOSPHATIDYLINOSITOL-GLYCAN BIOSYNTHESIS CLASS F PROTEIN"/>
    <property type="match status" value="1"/>
</dbReference>
<dbReference type="SUPFAM" id="SSF51735">
    <property type="entry name" value="NAD(P)-binding Rossmann-fold domains"/>
    <property type="match status" value="1"/>
</dbReference>
<dbReference type="PANTHER" id="PTHR43157">
    <property type="entry name" value="PHOSPHATIDYLINOSITOL-GLYCAN BIOSYNTHESIS CLASS F PROTEIN-RELATED"/>
    <property type="match status" value="1"/>
</dbReference>
<evidence type="ECO:0000313" key="3">
    <source>
        <dbReference type="EMBL" id="KAG8191926.1"/>
    </source>
</evidence>
<dbReference type="PRINTS" id="PR00081">
    <property type="entry name" value="GDHRDH"/>
</dbReference>